<evidence type="ECO:0000256" key="1">
    <source>
        <dbReference type="ARBA" id="ARBA00004141"/>
    </source>
</evidence>
<evidence type="ECO:0000259" key="8">
    <source>
        <dbReference type="Pfam" id="PF00324"/>
    </source>
</evidence>
<dbReference type="HOGENOM" id="CLU_007946_12_1_1"/>
<evidence type="ECO:0000256" key="5">
    <source>
        <dbReference type="ARBA" id="ARBA00022989"/>
    </source>
</evidence>
<evidence type="ECO:0000256" key="4">
    <source>
        <dbReference type="ARBA" id="ARBA00022970"/>
    </source>
</evidence>
<feature type="transmembrane region" description="Helical" evidence="7">
    <location>
        <begin position="140"/>
        <end position="160"/>
    </location>
</feature>
<dbReference type="PANTHER" id="PTHR43341">
    <property type="entry name" value="AMINO ACID PERMEASE"/>
    <property type="match status" value="1"/>
</dbReference>
<dbReference type="RefSeq" id="XP_013313058.1">
    <property type="nucleotide sequence ID" value="XM_013457604.1"/>
</dbReference>
<dbReference type="Gene3D" id="1.20.1740.10">
    <property type="entry name" value="Amino acid/polyamine transporter I"/>
    <property type="match status" value="1"/>
</dbReference>
<organism evidence="9 10">
    <name type="scientific">Exophiala xenobiotica</name>
    <dbReference type="NCBI Taxonomy" id="348802"/>
    <lineage>
        <taxon>Eukaryota</taxon>
        <taxon>Fungi</taxon>
        <taxon>Dikarya</taxon>
        <taxon>Ascomycota</taxon>
        <taxon>Pezizomycotina</taxon>
        <taxon>Eurotiomycetes</taxon>
        <taxon>Chaetothyriomycetidae</taxon>
        <taxon>Chaetothyriales</taxon>
        <taxon>Herpotrichiellaceae</taxon>
        <taxon>Exophiala</taxon>
    </lineage>
</organism>
<protein>
    <recommendedName>
        <fullName evidence="8">Amino acid permease/ SLC12A domain-containing protein</fullName>
    </recommendedName>
</protein>
<accession>A0A0D2EXE0</accession>
<dbReference type="PANTHER" id="PTHR43341:SF9">
    <property type="entry name" value="DICARBOXYLIC AMINO ACID PERMEASE"/>
    <property type="match status" value="1"/>
</dbReference>
<feature type="transmembrane region" description="Helical" evidence="7">
    <location>
        <begin position="47"/>
        <end position="69"/>
    </location>
</feature>
<keyword evidence="6 7" id="KW-0472">Membrane</keyword>
<keyword evidence="4" id="KW-0029">Amino-acid transport</keyword>
<dbReference type="GO" id="GO:0015171">
    <property type="term" value="F:amino acid transmembrane transporter activity"/>
    <property type="evidence" value="ECO:0007669"/>
    <property type="project" value="TreeGrafter"/>
</dbReference>
<name>A0A0D2EXE0_9EURO</name>
<evidence type="ECO:0000313" key="9">
    <source>
        <dbReference type="EMBL" id="KIW52474.1"/>
    </source>
</evidence>
<proteinExistence type="predicted"/>
<dbReference type="InterPro" id="IPR050524">
    <property type="entry name" value="APC_YAT"/>
</dbReference>
<reference evidence="9 10" key="1">
    <citation type="submission" date="2015-01" db="EMBL/GenBank/DDBJ databases">
        <title>The Genome Sequence of Exophiala xenobiotica CBS118157.</title>
        <authorList>
            <consortium name="The Broad Institute Genomics Platform"/>
            <person name="Cuomo C."/>
            <person name="de Hoog S."/>
            <person name="Gorbushina A."/>
            <person name="Stielow B."/>
            <person name="Teixiera M."/>
            <person name="Abouelleil A."/>
            <person name="Chapman S.B."/>
            <person name="Priest M."/>
            <person name="Young S.K."/>
            <person name="Wortman J."/>
            <person name="Nusbaum C."/>
            <person name="Birren B."/>
        </authorList>
    </citation>
    <scope>NUCLEOTIDE SEQUENCE [LARGE SCALE GENOMIC DNA]</scope>
    <source>
        <strain evidence="9 10">CBS 118157</strain>
    </source>
</reference>
<gene>
    <name evidence="9" type="ORF">PV05_08108</name>
</gene>
<dbReference type="FunFam" id="1.20.1740.10:FF:000001">
    <property type="entry name" value="Amino acid permease"/>
    <property type="match status" value="1"/>
</dbReference>
<dbReference type="PROSITE" id="PS00218">
    <property type="entry name" value="AMINO_ACID_PERMEASE_1"/>
    <property type="match status" value="1"/>
</dbReference>
<feature type="transmembrane region" description="Helical" evidence="7">
    <location>
        <begin position="350"/>
        <end position="368"/>
    </location>
</feature>
<keyword evidence="2" id="KW-0813">Transport</keyword>
<dbReference type="InterPro" id="IPR004840">
    <property type="entry name" value="Amino_acid_permease_CS"/>
</dbReference>
<feature type="transmembrane region" description="Helical" evidence="7">
    <location>
        <begin position="272"/>
        <end position="297"/>
    </location>
</feature>
<evidence type="ECO:0000256" key="2">
    <source>
        <dbReference type="ARBA" id="ARBA00022448"/>
    </source>
</evidence>
<dbReference type="EMBL" id="KN847321">
    <property type="protein sequence ID" value="KIW52474.1"/>
    <property type="molecule type" value="Genomic_DNA"/>
</dbReference>
<evidence type="ECO:0000256" key="3">
    <source>
        <dbReference type="ARBA" id="ARBA00022692"/>
    </source>
</evidence>
<dbReference type="AlphaFoldDB" id="A0A0D2EXE0"/>
<evidence type="ECO:0000256" key="6">
    <source>
        <dbReference type="ARBA" id="ARBA00023136"/>
    </source>
</evidence>
<dbReference type="Pfam" id="PF00324">
    <property type="entry name" value="AA_permease"/>
    <property type="match status" value="2"/>
</dbReference>
<feature type="domain" description="Amino acid permease/ SLC12A" evidence="8">
    <location>
        <begin position="323"/>
        <end position="481"/>
    </location>
</feature>
<feature type="transmembrane region" description="Helical" evidence="7">
    <location>
        <begin position="380"/>
        <end position="401"/>
    </location>
</feature>
<keyword evidence="3 7" id="KW-0812">Transmembrane</keyword>
<dbReference type="STRING" id="348802.A0A0D2EXE0"/>
<feature type="transmembrane region" description="Helical" evidence="7">
    <location>
        <begin position="81"/>
        <end position="103"/>
    </location>
</feature>
<feature type="transmembrane region" description="Helical" evidence="7">
    <location>
        <begin position="456"/>
        <end position="476"/>
    </location>
</feature>
<feature type="transmembrane region" description="Helical" evidence="7">
    <location>
        <begin position="232"/>
        <end position="252"/>
    </location>
</feature>
<comment type="subcellular location">
    <subcellularLocation>
        <location evidence="1">Membrane</location>
        <topology evidence="1">Multi-pass membrane protein</topology>
    </subcellularLocation>
</comment>
<feature type="transmembrane region" description="Helical" evidence="7">
    <location>
        <begin position="422"/>
        <end position="444"/>
    </location>
</feature>
<feature type="domain" description="Amino acid permease/ SLC12A" evidence="8">
    <location>
        <begin position="15"/>
        <end position="302"/>
    </location>
</feature>
<feature type="transmembrane region" description="Helical" evidence="7">
    <location>
        <begin position="109"/>
        <end position="128"/>
    </location>
</feature>
<evidence type="ECO:0000313" key="10">
    <source>
        <dbReference type="Proteomes" id="UP000054342"/>
    </source>
</evidence>
<dbReference type="OrthoDB" id="3900342at2759"/>
<dbReference type="GO" id="GO:0016020">
    <property type="term" value="C:membrane"/>
    <property type="evidence" value="ECO:0007669"/>
    <property type="project" value="UniProtKB-SubCell"/>
</dbReference>
<dbReference type="PIRSF" id="PIRSF006060">
    <property type="entry name" value="AA_transporter"/>
    <property type="match status" value="1"/>
</dbReference>
<sequence length="527" mass="57947">MLHNDLHRDFKRRQVSMFSLACAIGTGLIIGSGTALARGGPGSLLISYILIGITVFFVMTALGEMATFLPMMKGFATGWNYFLKYVINIPINLTAAGLIISFWRPDLNVSIWITVFGIVIVTINVLRVRVLGEVEFWLSLIKVITLVLLILTCFIISMGGNPQHDHIGFRYWKSPGAFAPYLLKGNKGYFLGWWAAMCQTCFSYTGTEVVGMTFGEVPNPREKFPHAVRQTLLRIVIFYIVGVFVLTLAIPYNSERLVGATKSSTSAAASPFVVAIASAGIDVFPDIINAALMAFVLSAAMTGEVLRTVVEVPLMLTLNPQDIYVASRCVYGLAKDGQAPRILARVLNNGNPIMAVVLSSLFVALGYLNATKSAATVFQYFVSLVTVFAVLNWIAILISFLSFRRALKAQGIQLQELPYVGFLQPFGSYFALFVSFTVLLFNGYDAFIPHFKASTFVLKYLGIVIFCGNVLGWKFFKRTKRIRATSADLVTGRQDTGMSEEEETDDVSRSGGVAAAGRRWILHLTAK</sequence>
<dbReference type="Proteomes" id="UP000054342">
    <property type="component" value="Unassembled WGS sequence"/>
</dbReference>
<evidence type="ECO:0000256" key="7">
    <source>
        <dbReference type="SAM" id="Phobius"/>
    </source>
</evidence>
<dbReference type="GeneID" id="25330016"/>
<keyword evidence="10" id="KW-1185">Reference proteome</keyword>
<dbReference type="InterPro" id="IPR004841">
    <property type="entry name" value="AA-permease/SLC12A_dom"/>
</dbReference>
<keyword evidence="5 7" id="KW-1133">Transmembrane helix</keyword>